<evidence type="ECO:0000256" key="3">
    <source>
        <dbReference type="ARBA" id="ARBA00010617"/>
    </source>
</evidence>
<keyword evidence="6" id="KW-0256">Endoplasmic reticulum</keyword>
<dbReference type="PRINTS" id="PR00385">
    <property type="entry name" value="P450"/>
</dbReference>
<dbReference type="GO" id="GO:0005506">
    <property type="term" value="F:iron ion binding"/>
    <property type="evidence" value="ECO:0007669"/>
    <property type="project" value="InterPro"/>
</dbReference>
<comment type="caution">
    <text evidence="13">The sequence shown here is derived from an EMBL/GenBank/DDBJ whole genome shotgun (WGS) entry which is preliminary data.</text>
</comment>
<feature type="binding site" description="axial binding residue" evidence="10">
    <location>
        <position position="459"/>
    </location>
    <ligand>
        <name>heme</name>
        <dbReference type="ChEBI" id="CHEBI:30413"/>
    </ligand>
    <ligandPart>
        <name>Fe</name>
        <dbReference type="ChEBI" id="CHEBI:18248"/>
    </ligandPart>
</feature>
<evidence type="ECO:0000256" key="11">
    <source>
        <dbReference type="RuleBase" id="RU000461"/>
    </source>
</evidence>
<keyword evidence="14" id="KW-1185">Reference proteome</keyword>
<gene>
    <name evidence="13" type="ORF">MEDL_11082</name>
</gene>
<evidence type="ECO:0000256" key="10">
    <source>
        <dbReference type="PIRSR" id="PIRSR602401-1"/>
    </source>
</evidence>
<protein>
    <submittedName>
        <fullName evidence="13">CYP3A</fullName>
        <ecNumber evidence="13">1.14.14.1</ecNumber>
    </submittedName>
</protein>
<evidence type="ECO:0000313" key="14">
    <source>
        <dbReference type="Proteomes" id="UP000683360"/>
    </source>
</evidence>
<dbReference type="PRINTS" id="PR00463">
    <property type="entry name" value="EP450I"/>
</dbReference>
<dbReference type="PROSITE" id="PS00086">
    <property type="entry name" value="CYTOCHROME_P450"/>
    <property type="match status" value="1"/>
</dbReference>
<evidence type="ECO:0000256" key="2">
    <source>
        <dbReference type="ARBA" id="ARBA00004406"/>
    </source>
</evidence>
<dbReference type="GO" id="GO:0020037">
    <property type="term" value="F:heme binding"/>
    <property type="evidence" value="ECO:0007669"/>
    <property type="project" value="InterPro"/>
</dbReference>
<dbReference type="EC" id="1.14.14.1" evidence="13"/>
<keyword evidence="12" id="KW-0812">Transmembrane</keyword>
<evidence type="ECO:0000256" key="6">
    <source>
        <dbReference type="ARBA" id="ARBA00022848"/>
    </source>
</evidence>
<feature type="transmembrane region" description="Helical" evidence="12">
    <location>
        <begin position="12"/>
        <end position="29"/>
    </location>
</feature>
<dbReference type="Proteomes" id="UP000683360">
    <property type="component" value="Unassembled WGS sequence"/>
</dbReference>
<dbReference type="Pfam" id="PF00067">
    <property type="entry name" value="p450"/>
    <property type="match status" value="1"/>
</dbReference>
<comment type="cofactor">
    <cofactor evidence="10">
        <name>heme</name>
        <dbReference type="ChEBI" id="CHEBI:30413"/>
    </cofactor>
</comment>
<keyword evidence="11" id="KW-0503">Monooxygenase</keyword>
<dbReference type="FunFam" id="1.10.630.10:FF:000042">
    <property type="entry name" value="Cytochrome P450"/>
    <property type="match status" value="1"/>
</dbReference>
<dbReference type="InterPro" id="IPR017972">
    <property type="entry name" value="Cyt_P450_CS"/>
</dbReference>
<dbReference type="GO" id="GO:0005789">
    <property type="term" value="C:endoplasmic reticulum membrane"/>
    <property type="evidence" value="ECO:0007669"/>
    <property type="project" value="UniProtKB-SubCell"/>
</dbReference>
<keyword evidence="12" id="KW-0472">Membrane</keyword>
<evidence type="ECO:0000256" key="7">
    <source>
        <dbReference type="ARBA" id="ARBA00023002"/>
    </source>
</evidence>
<evidence type="ECO:0000256" key="1">
    <source>
        <dbReference type="ARBA" id="ARBA00004174"/>
    </source>
</evidence>
<dbReference type="Gene3D" id="1.10.630.10">
    <property type="entry name" value="Cytochrome P450"/>
    <property type="match status" value="1"/>
</dbReference>
<comment type="function">
    <text evidence="9">Cytochromes P450 are a group of heme-thiolate monooxygenases. They oxidize a variety of structurally unrelated compounds, including steroids, fatty acids, and xenobiotics.</text>
</comment>
<evidence type="ECO:0000256" key="8">
    <source>
        <dbReference type="ARBA" id="ARBA00023004"/>
    </source>
</evidence>
<evidence type="ECO:0000313" key="13">
    <source>
        <dbReference type="EMBL" id="CAG2196160.1"/>
    </source>
</evidence>
<keyword evidence="5 10" id="KW-0479">Metal-binding</keyword>
<dbReference type="SUPFAM" id="SSF48264">
    <property type="entry name" value="Cytochrome P450"/>
    <property type="match status" value="1"/>
</dbReference>
<dbReference type="AlphaFoldDB" id="A0A8S3QM40"/>
<sequence length="513" mass="58269">MEIFGLPDIPVPMLILILLFFSLYIFTAWKHSLWRRLGYPGPIPFPFLGNLKDMALKGVNKNDQDLVPKYGGVVGIFNGTIPVLLVTDPDLIKEIFIRESETFTNRVVIFPADEVLHGQISVSEDEHWKFIRSIMQPTYTSGNLKHILPTVQKSCDDLVNVIAQRVAGGAVIEMKKICGGYTMDVICSTAFGLNSNSLKEPDNDFVAYSTGILTSNLVRPYFIICMVFPFLKNVMGSLFKVPKFGRGVEQFFRNVVSQIMAERKINNNNNFRDFIQSMITAENVKPKGSTIQKDNKEEIISAYQNRGMTEDEIVMNAMIFFGAGYDLTSNTLMFAVYELALHPEIQEKLFEEINNEIGKDAPTYESISSLQYLDMFLSEVLRLHAAFHRINRHTKNDITVNGMFIPKGTDVTIPISALHRISQNWPDPDKFDPQRFTQENKAKRPMYSYLPFGLGPRVCVGMRLVVMETKMALIAMIQHFKYCSCSKTEIPIPLEKGLLARPLNGVYIRVEKR</sequence>
<reference evidence="13" key="1">
    <citation type="submission" date="2021-03" db="EMBL/GenBank/DDBJ databases">
        <authorList>
            <person name="Bekaert M."/>
        </authorList>
    </citation>
    <scope>NUCLEOTIDE SEQUENCE</scope>
</reference>
<dbReference type="GO" id="GO:0008395">
    <property type="term" value="F:steroid hydroxylase activity"/>
    <property type="evidence" value="ECO:0007669"/>
    <property type="project" value="TreeGrafter"/>
</dbReference>
<keyword evidence="4 10" id="KW-0349">Heme</keyword>
<comment type="subcellular location">
    <subcellularLocation>
        <location evidence="2">Endoplasmic reticulum membrane</location>
        <topology evidence="2">Peripheral membrane protein</topology>
    </subcellularLocation>
    <subcellularLocation>
        <location evidence="1">Microsome membrane</location>
        <topology evidence="1">Peripheral membrane protein</topology>
    </subcellularLocation>
</comment>
<dbReference type="EMBL" id="CAJPWZ010000548">
    <property type="protein sequence ID" value="CAG2196160.1"/>
    <property type="molecule type" value="Genomic_DNA"/>
</dbReference>
<dbReference type="PANTHER" id="PTHR24302">
    <property type="entry name" value="CYTOCHROME P450 FAMILY 3"/>
    <property type="match status" value="1"/>
</dbReference>
<keyword evidence="6" id="KW-0492">Microsome</keyword>
<dbReference type="InterPro" id="IPR036396">
    <property type="entry name" value="Cyt_P450_sf"/>
</dbReference>
<proteinExistence type="inferred from homology"/>
<dbReference type="PANTHER" id="PTHR24302:SF15">
    <property type="entry name" value="FATTY-ACID PEROXYGENASE"/>
    <property type="match status" value="1"/>
</dbReference>
<keyword evidence="8 10" id="KW-0408">Iron</keyword>
<name>A0A8S3QM40_MYTED</name>
<dbReference type="InterPro" id="IPR002401">
    <property type="entry name" value="Cyt_P450_E_grp-I"/>
</dbReference>
<evidence type="ECO:0000256" key="4">
    <source>
        <dbReference type="ARBA" id="ARBA00022617"/>
    </source>
</evidence>
<organism evidence="13 14">
    <name type="scientific">Mytilus edulis</name>
    <name type="common">Blue mussel</name>
    <dbReference type="NCBI Taxonomy" id="6550"/>
    <lineage>
        <taxon>Eukaryota</taxon>
        <taxon>Metazoa</taxon>
        <taxon>Spiralia</taxon>
        <taxon>Lophotrochozoa</taxon>
        <taxon>Mollusca</taxon>
        <taxon>Bivalvia</taxon>
        <taxon>Autobranchia</taxon>
        <taxon>Pteriomorphia</taxon>
        <taxon>Mytilida</taxon>
        <taxon>Mytiloidea</taxon>
        <taxon>Mytilidae</taxon>
        <taxon>Mytilinae</taxon>
        <taxon>Mytilus</taxon>
    </lineage>
</organism>
<keyword evidence="12" id="KW-1133">Transmembrane helix</keyword>
<dbReference type="CDD" id="cd11055">
    <property type="entry name" value="CYP3A-like"/>
    <property type="match status" value="1"/>
</dbReference>
<keyword evidence="7 11" id="KW-0560">Oxidoreductase</keyword>
<dbReference type="InterPro" id="IPR050705">
    <property type="entry name" value="Cytochrome_P450_3A"/>
</dbReference>
<evidence type="ECO:0000256" key="9">
    <source>
        <dbReference type="ARBA" id="ARBA00043906"/>
    </source>
</evidence>
<dbReference type="GO" id="GO:0016712">
    <property type="term" value="F:oxidoreductase activity, acting on paired donors, with incorporation or reduction of molecular oxygen, reduced flavin or flavoprotein as one donor, and incorporation of one atom of oxygen"/>
    <property type="evidence" value="ECO:0007669"/>
    <property type="project" value="UniProtKB-EC"/>
</dbReference>
<evidence type="ECO:0000256" key="5">
    <source>
        <dbReference type="ARBA" id="ARBA00022723"/>
    </source>
</evidence>
<evidence type="ECO:0000256" key="12">
    <source>
        <dbReference type="SAM" id="Phobius"/>
    </source>
</evidence>
<accession>A0A8S3QM40</accession>
<dbReference type="OrthoDB" id="2789670at2759"/>
<comment type="similarity">
    <text evidence="3 11">Belongs to the cytochrome P450 family.</text>
</comment>
<dbReference type="InterPro" id="IPR001128">
    <property type="entry name" value="Cyt_P450"/>
</dbReference>